<evidence type="ECO:0000313" key="14">
    <source>
        <dbReference type="EMBL" id="PIN13320.1"/>
    </source>
</evidence>
<reference evidence="15" key="1">
    <citation type="journal article" date="2018" name="Gigascience">
        <title>Genome assembly of the Pink Ipe (Handroanthus impetiginosus, Bignoniaceae), a highly valued, ecologically keystone Neotropical timber forest tree.</title>
        <authorList>
            <person name="Silva-Junior O.B."/>
            <person name="Grattapaglia D."/>
            <person name="Novaes E."/>
            <person name="Collevatti R.G."/>
        </authorList>
    </citation>
    <scope>NUCLEOTIDE SEQUENCE [LARGE SCALE GENOMIC DNA]</scope>
    <source>
        <strain evidence="15">cv. UFG-1</strain>
    </source>
</reference>
<dbReference type="InterPro" id="IPR003591">
    <property type="entry name" value="Leu-rich_rpt_typical-subtyp"/>
</dbReference>
<keyword evidence="11" id="KW-0325">Glycoprotein</keyword>
<dbReference type="GO" id="GO:0009791">
    <property type="term" value="P:post-embryonic development"/>
    <property type="evidence" value="ECO:0007669"/>
    <property type="project" value="UniProtKB-ARBA"/>
</dbReference>
<dbReference type="EMBL" id="NKXS01002499">
    <property type="protein sequence ID" value="PIN13320.1"/>
    <property type="molecule type" value="Genomic_DNA"/>
</dbReference>
<feature type="domain" description="Disease resistance R13L4/SHOC-2-like LRR" evidence="13">
    <location>
        <begin position="11"/>
        <end position="116"/>
    </location>
</feature>
<keyword evidence="6" id="KW-0732">Signal</keyword>
<dbReference type="Gene3D" id="3.80.10.10">
    <property type="entry name" value="Ribonuclease Inhibitor"/>
    <property type="match status" value="7"/>
</dbReference>
<keyword evidence="5 12" id="KW-0812">Transmembrane</keyword>
<dbReference type="InterPro" id="IPR001611">
    <property type="entry name" value="Leu-rich_rpt"/>
</dbReference>
<dbReference type="STRING" id="429701.A0A2G9H7N9"/>
<dbReference type="FunFam" id="3.80.10.10:FF:001347">
    <property type="entry name" value="LRR receptor-like serine/threonine-protein kinase GSO2"/>
    <property type="match status" value="1"/>
</dbReference>
<dbReference type="AlphaFoldDB" id="A0A2G9H7N9"/>
<evidence type="ECO:0000259" key="13">
    <source>
        <dbReference type="Pfam" id="PF23598"/>
    </source>
</evidence>
<keyword evidence="4" id="KW-0433">Leucine-rich repeat</keyword>
<name>A0A2G9H7N9_9LAMI</name>
<evidence type="ECO:0000256" key="4">
    <source>
        <dbReference type="ARBA" id="ARBA00022614"/>
    </source>
</evidence>
<dbReference type="Pfam" id="PF13855">
    <property type="entry name" value="LRR_8"/>
    <property type="match status" value="1"/>
</dbReference>
<dbReference type="GO" id="GO:0006952">
    <property type="term" value="P:defense response"/>
    <property type="evidence" value="ECO:0007669"/>
    <property type="project" value="UniProtKB-ARBA"/>
</dbReference>
<dbReference type="Pfam" id="PF00560">
    <property type="entry name" value="LRR_1"/>
    <property type="match status" value="5"/>
</dbReference>
<dbReference type="SMART" id="SM00369">
    <property type="entry name" value="LRR_TYP"/>
    <property type="match status" value="15"/>
</dbReference>
<evidence type="ECO:0000256" key="12">
    <source>
        <dbReference type="SAM" id="Phobius"/>
    </source>
</evidence>
<keyword evidence="9 12" id="KW-0472">Membrane</keyword>
<dbReference type="GO" id="GO:0005886">
    <property type="term" value="C:plasma membrane"/>
    <property type="evidence" value="ECO:0007669"/>
    <property type="project" value="UniProtKB-SubCell"/>
</dbReference>
<evidence type="ECO:0000256" key="7">
    <source>
        <dbReference type="ARBA" id="ARBA00022737"/>
    </source>
</evidence>
<organism evidence="14 15">
    <name type="scientific">Handroanthus impetiginosus</name>
    <dbReference type="NCBI Taxonomy" id="429701"/>
    <lineage>
        <taxon>Eukaryota</taxon>
        <taxon>Viridiplantae</taxon>
        <taxon>Streptophyta</taxon>
        <taxon>Embryophyta</taxon>
        <taxon>Tracheophyta</taxon>
        <taxon>Spermatophyta</taxon>
        <taxon>Magnoliopsida</taxon>
        <taxon>eudicotyledons</taxon>
        <taxon>Gunneridae</taxon>
        <taxon>Pentapetalae</taxon>
        <taxon>asterids</taxon>
        <taxon>lamiids</taxon>
        <taxon>Lamiales</taxon>
        <taxon>Bignoniaceae</taxon>
        <taxon>Crescentiina</taxon>
        <taxon>Tabebuia alliance</taxon>
        <taxon>Handroanthus</taxon>
    </lineage>
</organism>
<dbReference type="SUPFAM" id="SSF52047">
    <property type="entry name" value="RNI-like"/>
    <property type="match status" value="1"/>
</dbReference>
<dbReference type="SUPFAM" id="SSF52058">
    <property type="entry name" value="L domain-like"/>
    <property type="match status" value="2"/>
</dbReference>
<dbReference type="PROSITE" id="PS51450">
    <property type="entry name" value="LRR"/>
    <property type="match status" value="3"/>
</dbReference>
<evidence type="ECO:0000256" key="8">
    <source>
        <dbReference type="ARBA" id="ARBA00022989"/>
    </source>
</evidence>
<comment type="caution">
    <text evidence="14">The sequence shown here is derived from an EMBL/GenBank/DDBJ whole genome shotgun (WGS) entry which is preliminary data.</text>
</comment>
<dbReference type="GO" id="GO:0004674">
    <property type="term" value="F:protein serine/threonine kinase activity"/>
    <property type="evidence" value="ECO:0007669"/>
    <property type="project" value="UniProtKB-EC"/>
</dbReference>
<keyword evidence="3" id="KW-1003">Cell membrane</keyword>
<feature type="transmembrane region" description="Helical" evidence="12">
    <location>
        <begin position="939"/>
        <end position="961"/>
    </location>
</feature>
<sequence>MFLEGKISPSLLELTNLNYLDLSYNRFDAQIPEFIGSLGKLQHLNLSYCNFNGLVPHSLENLSNLRFLDLSFNNGLDLDGFSGLQSLEYLELSSIGLDAQILEFFGSLGKLQHLSLSNCNFSGLILHSLENLSNLRFLDLSGSYDLDKNLDGLSGLQSLEYLDLSSISFDAQIPKFIGSLGKLQHLSLRHCNFSGLILHSLGNLSNLRFLDLSGGYDLDKNLDWLSGLQSLEHLDLSSISFDAGFDAQILEFIGSLGKLQHLSLSHCNFSGLIPYSLGNLSNLRFLDLSSIYGLDKDLDWLSGLQSLEYLDLSSINFYASFDAQIPEFIGSLGKLQHLNLSFSNFSGLIPHSLGNLSNLWFLDVSENKFSGQVPNLSSCLSLRRLSLQNNMFNGTLTESIGYLSNLEHLDLSSNRLEGQISEAHLLNLSKLRELDLSFNSNLTIKISSFWNPPFQLSSLTLRHCKLGPHFPKWLQNQRQIEIIDISNATISDSIPHWFWDNIQMTEQLNMSHNQIHGVLPDLSSNIHLLTMDLSSNEFSGSLPLPPQNVTNVYLSRNKFSGTITNFCNFAFRSLGSTFGLYFPPALDLSHNQFSTEISQDCFTHLMHLTHLNLANNNFSGKIPNSVDLCQLSLLHLRNNSFTGKFSRSLKSCSDLIILDLGENKFTGTIPSWLGESMQSLCILSLKSNKLDGFLPSSLCHLANLQVLDISGNKISGTIPECVKNFTKLSLNFSPKSNLTLQINEVLLRSFPRSRLLPAFNAHIRAIKAKWFVPKLESAQVMWKRKMTNYPYALKLLTLIDLSDNNLTGEIPVEITSLVGLFGLNLSRNNLFGSIPHDIGRLEVLNFLDLSKNNLSGSIPPTLSQLSHLGILDLSFNNLSGRIPWDTHMQTFNASAFMENPRLCGPPLALPCPEDETPKKPRSTNNVDEVHENKFITGGFYISMALGFIVAFWGVCGTLLLNKWCWIIVLKMFIKVEDWFYVNMLVNKNRVQRRFEKH</sequence>
<feature type="domain" description="Disease resistance R13L4/SHOC-2-like LRR" evidence="13">
    <location>
        <begin position="266"/>
        <end position="478"/>
    </location>
</feature>
<dbReference type="GO" id="GO:0051707">
    <property type="term" value="P:response to other organism"/>
    <property type="evidence" value="ECO:0007669"/>
    <property type="project" value="UniProtKB-ARBA"/>
</dbReference>
<keyword evidence="7" id="KW-0677">Repeat</keyword>
<dbReference type="PRINTS" id="PR00019">
    <property type="entry name" value="LEURICHRPT"/>
</dbReference>
<keyword evidence="15" id="KW-1185">Reference proteome</keyword>
<gene>
    <name evidence="14" type="ORF">CDL12_14059</name>
</gene>
<evidence type="ECO:0000256" key="5">
    <source>
        <dbReference type="ARBA" id="ARBA00022692"/>
    </source>
</evidence>
<keyword evidence="8 12" id="KW-1133">Transmembrane helix</keyword>
<dbReference type="InterPro" id="IPR046956">
    <property type="entry name" value="RLP23-like"/>
</dbReference>
<keyword evidence="10" id="KW-0675">Receptor</keyword>
<evidence type="ECO:0000256" key="3">
    <source>
        <dbReference type="ARBA" id="ARBA00022475"/>
    </source>
</evidence>
<dbReference type="OrthoDB" id="8731593at2759"/>
<proteinExistence type="inferred from homology"/>
<evidence type="ECO:0000256" key="1">
    <source>
        <dbReference type="ARBA" id="ARBA00004251"/>
    </source>
</evidence>
<evidence type="ECO:0000313" key="15">
    <source>
        <dbReference type="Proteomes" id="UP000231279"/>
    </source>
</evidence>
<dbReference type="FunFam" id="3.80.10.10:FF:000041">
    <property type="entry name" value="LRR receptor-like serine/threonine-protein kinase ERECTA"/>
    <property type="match status" value="1"/>
</dbReference>
<comment type="subcellular location">
    <subcellularLocation>
        <location evidence="1">Cell membrane</location>
        <topology evidence="1">Single-pass type I membrane protein</topology>
    </subcellularLocation>
</comment>
<comment type="similarity">
    <text evidence="2">Belongs to the RLP family.</text>
</comment>
<dbReference type="FunFam" id="3.80.10.10:FF:000111">
    <property type="entry name" value="LRR receptor-like serine/threonine-protein kinase ERECTA"/>
    <property type="match status" value="1"/>
</dbReference>
<dbReference type="EC" id="2.7.11.1" evidence="14"/>
<dbReference type="SMART" id="SM00365">
    <property type="entry name" value="LRR_SD22"/>
    <property type="match status" value="4"/>
</dbReference>
<dbReference type="InterPro" id="IPR032675">
    <property type="entry name" value="LRR_dom_sf"/>
</dbReference>
<evidence type="ECO:0000256" key="2">
    <source>
        <dbReference type="ARBA" id="ARBA00009592"/>
    </source>
</evidence>
<evidence type="ECO:0000256" key="6">
    <source>
        <dbReference type="ARBA" id="ARBA00022729"/>
    </source>
</evidence>
<evidence type="ECO:0000256" key="9">
    <source>
        <dbReference type="ARBA" id="ARBA00023136"/>
    </source>
</evidence>
<evidence type="ECO:0000256" key="11">
    <source>
        <dbReference type="ARBA" id="ARBA00023180"/>
    </source>
</evidence>
<dbReference type="Proteomes" id="UP000231279">
    <property type="component" value="Unassembled WGS sequence"/>
</dbReference>
<dbReference type="InterPro" id="IPR055414">
    <property type="entry name" value="LRR_R13L4/SHOC2-like"/>
</dbReference>
<keyword evidence="14" id="KW-0808">Transferase</keyword>
<dbReference type="PANTHER" id="PTHR48063">
    <property type="entry name" value="LRR RECEPTOR-LIKE KINASE"/>
    <property type="match status" value="1"/>
</dbReference>
<evidence type="ECO:0000256" key="10">
    <source>
        <dbReference type="ARBA" id="ARBA00023170"/>
    </source>
</evidence>
<dbReference type="PANTHER" id="PTHR48063:SF101">
    <property type="entry name" value="LRR RECEPTOR-LIKE SERINE_THREONINE-PROTEIN KINASE FLS2"/>
    <property type="match status" value="1"/>
</dbReference>
<dbReference type="Pfam" id="PF23598">
    <property type="entry name" value="LRR_14"/>
    <property type="match status" value="2"/>
</dbReference>
<accession>A0A2G9H7N9</accession>
<dbReference type="FunFam" id="3.80.10.10:FF:000453">
    <property type="entry name" value="Leucine-rich receptor-like protein kinase family protein"/>
    <property type="match status" value="1"/>
</dbReference>
<protein>
    <submittedName>
        <fullName evidence="14">Leucine-rich repeat protein</fullName>
        <ecNumber evidence="14">2.7.11.1</ecNumber>
    </submittedName>
</protein>